<accession>A0A383VZR0</accession>
<organism evidence="1 2">
    <name type="scientific">Tetradesmus obliquus</name>
    <name type="common">Green alga</name>
    <name type="synonym">Acutodesmus obliquus</name>
    <dbReference type="NCBI Taxonomy" id="3088"/>
    <lineage>
        <taxon>Eukaryota</taxon>
        <taxon>Viridiplantae</taxon>
        <taxon>Chlorophyta</taxon>
        <taxon>core chlorophytes</taxon>
        <taxon>Chlorophyceae</taxon>
        <taxon>CS clade</taxon>
        <taxon>Sphaeropleales</taxon>
        <taxon>Scenedesmaceae</taxon>
        <taxon>Tetradesmus</taxon>
    </lineage>
</organism>
<dbReference type="Pfam" id="PF00583">
    <property type="entry name" value="Acetyltransf_1"/>
    <property type="match status" value="1"/>
</dbReference>
<gene>
    <name evidence="1" type="ORF">BQ4739_LOCUS10626</name>
</gene>
<dbReference type="EMBL" id="FNXT01000989">
    <property type="protein sequence ID" value="SZX70410.1"/>
    <property type="molecule type" value="Genomic_DNA"/>
</dbReference>
<evidence type="ECO:0000313" key="1">
    <source>
        <dbReference type="EMBL" id="SZX70410.1"/>
    </source>
</evidence>
<reference evidence="1 2" key="1">
    <citation type="submission" date="2016-10" db="EMBL/GenBank/DDBJ databases">
        <authorList>
            <person name="Cai Z."/>
        </authorList>
    </citation>
    <scope>NUCLEOTIDE SEQUENCE [LARGE SCALE GENOMIC DNA]</scope>
</reference>
<evidence type="ECO:0000313" key="2">
    <source>
        <dbReference type="Proteomes" id="UP000256970"/>
    </source>
</evidence>
<dbReference type="PANTHER" id="PTHR43420">
    <property type="entry name" value="ACETYLTRANSFERASE"/>
    <property type="match status" value="1"/>
</dbReference>
<dbReference type="PROSITE" id="PS51186">
    <property type="entry name" value="GNAT"/>
    <property type="match status" value="1"/>
</dbReference>
<dbReference type="InterPro" id="IPR000182">
    <property type="entry name" value="GNAT_dom"/>
</dbReference>
<dbReference type="InterPro" id="IPR016181">
    <property type="entry name" value="Acyl_CoA_acyltransferase"/>
</dbReference>
<dbReference type="SUPFAM" id="SSF55729">
    <property type="entry name" value="Acyl-CoA N-acyltransferases (Nat)"/>
    <property type="match status" value="1"/>
</dbReference>
<sequence>MTGQDEGLHYRTATIDDLEEVVAANIAMAKETEDIDLPHDTVVKGVKAVLSGETHATYFLLEQGGSIKAQLMITYEWSDWRAAVVWWIQSVYVKPQHRKQGHFKALYNHVRDEAHKAGAAGLRLYADAANTRAHATYEKLGMSSHYKCYEDMFTDY</sequence>
<dbReference type="InterPro" id="IPR050680">
    <property type="entry name" value="YpeA/RimI_acetyltransf"/>
</dbReference>
<protein>
    <submittedName>
        <fullName evidence="1">Uncharacterized protein</fullName>
    </submittedName>
</protein>
<dbReference type="CDD" id="cd04301">
    <property type="entry name" value="NAT_SF"/>
    <property type="match status" value="1"/>
</dbReference>
<dbReference type="Proteomes" id="UP000256970">
    <property type="component" value="Unassembled WGS sequence"/>
</dbReference>
<name>A0A383VZR0_TETOB</name>
<proteinExistence type="predicted"/>
<dbReference type="AlphaFoldDB" id="A0A383VZR0"/>
<dbReference type="GO" id="GO:0016747">
    <property type="term" value="F:acyltransferase activity, transferring groups other than amino-acyl groups"/>
    <property type="evidence" value="ECO:0007669"/>
    <property type="project" value="InterPro"/>
</dbReference>
<dbReference type="Gene3D" id="3.40.630.30">
    <property type="match status" value="1"/>
</dbReference>
<keyword evidence="2" id="KW-1185">Reference proteome</keyword>